<evidence type="ECO:0000313" key="2">
    <source>
        <dbReference type="Proteomes" id="UP000612855"/>
    </source>
</evidence>
<reference evidence="2" key="1">
    <citation type="journal article" date="2019" name="Int. J. Syst. Evol. Microbiol.">
        <title>The Global Catalogue of Microorganisms (GCM) 10K type strain sequencing project: providing services to taxonomists for standard genome sequencing and annotation.</title>
        <authorList>
            <consortium name="The Broad Institute Genomics Platform"/>
            <consortium name="The Broad Institute Genome Sequencing Center for Infectious Disease"/>
            <person name="Wu L."/>
            <person name="Ma J."/>
        </authorList>
    </citation>
    <scope>NUCLEOTIDE SEQUENCE [LARGE SCALE GENOMIC DNA]</scope>
    <source>
        <strain evidence="2">CGMCC 1.12664</strain>
    </source>
</reference>
<dbReference type="AlphaFoldDB" id="A0A917EHZ3"/>
<dbReference type="PANTHER" id="PTHR36513">
    <property type="entry name" value="ABC TRANSMEMBRANE TYPE-1 DOMAIN-CONTAINING PROTEIN"/>
    <property type="match status" value="1"/>
</dbReference>
<proteinExistence type="predicted"/>
<dbReference type="PIRSF" id="PIRSF033909">
    <property type="entry name" value="UCP033909"/>
    <property type="match status" value="1"/>
</dbReference>
<dbReference type="Pfam" id="PF05990">
    <property type="entry name" value="DUF900"/>
    <property type="match status" value="1"/>
</dbReference>
<comment type="caution">
    <text evidence="1">The sequence shown here is derived from an EMBL/GenBank/DDBJ whole genome shotgun (WGS) entry which is preliminary data.</text>
</comment>
<protein>
    <submittedName>
        <fullName evidence="1">Esterase</fullName>
    </submittedName>
</protein>
<evidence type="ECO:0000313" key="1">
    <source>
        <dbReference type="EMBL" id="GGE46372.1"/>
    </source>
</evidence>
<keyword evidence="2" id="KW-1185">Reference proteome</keyword>
<dbReference type="SUPFAM" id="SSF53474">
    <property type="entry name" value="alpha/beta-Hydrolases"/>
    <property type="match status" value="1"/>
</dbReference>
<sequence>MRLFLYLIVVAVLCGCADPTRMLLVPEAGTVGDHQKVVVVTNRARDAAGNYGGGRAAAFTYLDVGVSIPRDRRPGTVPVSYSNPVPGRHFVLTRSDEIGSKAAFLSTLRRSLAELAPAERDITIFVHGYNTSFSDGVFRTAQLAHDFGLKGVAVGFSWPSAAHPLGYSHDRDSVLLARDGLEEMLRDVSRAGARNVVIVGHSLGAMLVMESLRQMAIANPGLPDRILDGVVLIAPDIDTDLFHAQAGRIRFLPQPFAIFVSQKDRALMLSSRINGRSNRLGTLDSANSLSDLDVTIVDVTAFSGPAAQSHMTAVSSPALIALLSRSRELSTSFARAGQDSRGGLPGVAVTVSKATQLILSPGLLRN</sequence>
<name>A0A917EHZ3_9RHOB</name>
<dbReference type="InterPro" id="IPR014586">
    <property type="entry name" value="UCP033909"/>
</dbReference>
<dbReference type="PANTHER" id="PTHR36513:SF1">
    <property type="entry name" value="TRANSMEMBRANE PROTEIN"/>
    <property type="match status" value="1"/>
</dbReference>
<accession>A0A917EHZ3</accession>
<dbReference type="InterPro" id="IPR029058">
    <property type="entry name" value="AB_hydrolase_fold"/>
</dbReference>
<dbReference type="Proteomes" id="UP000612855">
    <property type="component" value="Unassembled WGS sequence"/>
</dbReference>
<dbReference type="InterPro" id="IPR010297">
    <property type="entry name" value="DUF900_hydrolase"/>
</dbReference>
<dbReference type="RefSeq" id="WP_188479305.1">
    <property type="nucleotide sequence ID" value="NZ_BMFJ01000002.1"/>
</dbReference>
<dbReference type="EMBL" id="BMFJ01000002">
    <property type="protein sequence ID" value="GGE46372.1"/>
    <property type="molecule type" value="Genomic_DNA"/>
</dbReference>
<gene>
    <name evidence="1" type="ORF">GCM10011360_37090</name>
</gene>
<dbReference type="Gene3D" id="3.40.50.1820">
    <property type="entry name" value="alpha/beta hydrolase"/>
    <property type="match status" value="1"/>
</dbReference>
<dbReference type="PROSITE" id="PS51257">
    <property type="entry name" value="PROKAR_LIPOPROTEIN"/>
    <property type="match status" value="1"/>
</dbReference>
<organism evidence="1 2">
    <name type="scientific">Primorskyibacter flagellatus</name>
    <dbReference type="NCBI Taxonomy" id="1387277"/>
    <lineage>
        <taxon>Bacteria</taxon>
        <taxon>Pseudomonadati</taxon>
        <taxon>Pseudomonadota</taxon>
        <taxon>Alphaproteobacteria</taxon>
        <taxon>Rhodobacterales</taxon>
        <taxon>Roseobacteraceae</taxon>
        <taxon>Primorskyibacter</taxon>
    </lineage>
</organism>